<proteinExistence type="predicted"/>
<dbReference type="OrthoDB" id="1305854at2759"/>
<evidence type="ECO:0000259" key="1">
    <source>
        <dbReference type="Pfam" id="PF03732"/>
    </source>
</evidence>
<dbReference type="InterPro" id="IPR005162">
    <property type="entry name" value="Retrotrans_gag_dom"/>
</dbReference>
<comment type="caution">
    <text evidence="2">The sequence shown here is derived from an EMBL/GenBank/DDBJ whole genome shotgun (WGS) entry which is preliminary data.</text>
</comment>
<name>A0A5B6UWY0_9ROSI</name>
<evidence type="ECO:0000313" key="2">
    <source>
        <dbReference type="EMBL" id="KAA3462023.1"/>
    </source>
</evidence>
<keyword evidence="3" id="KW-1185">Reference proteome</keyword>
<gene>
    <name evidence="2" type="ORF">EPI10_028550</name>
</gene>
<sequence>MNGYVNCTSVSVMDPKRVVVDDIESNAIAPAQGTGPPNLRLAASDQEGEAKQAFFQMMSEWFTQFVRNNPFVSQPLPPSNPPQTSVVPPVMGINLLNKSSVNKIRKYGAKEFRATSDDDVERAEFWLENTIRVFDEMSLSPEECIKCAISLLRDGAYQWLKNLISVVPKEWVTWDFFQSEFRKKYTSQRFIDQKRKEFLELKQGRMSIT</sequence>
<accession>A0A5B6UWY0</accession>
<dbReference type="Pfam" id="PF03732">
    <property type="entry name" value="Retrotrans_gag"/>
    <property type="match status" value="1"/>
</dbReference>
<reference evidence="3" key="1">
    <citation type="journal article" date="2019" name="Plant Biotechnol. J.">
        <title>Genome sequencing of the Australian wild diploid species Gossypium australe highlights disease resistance and delayed gland morphogenesis.</title>
        <authorList>
            <person name="Cai Y."/>
            <person name="Cai X."/>
            <person name="Wang Q."/>
            <person name="Wang P."/>
            <person name="Zhang Y."/>
            <person name="Cai C."/>
            <person name="Xu Y."/>
            <person name="Wang K."/>
            <person name="Zhou Z."/>
            <person name="Wang C."/>
            <person name="Geng S."/>
            <person name="Li B."/>
            <person name="Dong Q."/>
            <person name="Hou Y."/>
            <person name="Wang H."/>
            <person name="Ai P."/>
            <person name="Liu Z."/>
            <person name="Yi F."/>
            <person name="Sun M."/>
            <person name="An G."/>
            <person name="Cheng J."/>
            <person name="Zhang Y."/>
            <person name="Shi Q."/>
            <person name="Xie Y."/>
            <person name="Shi X."/>
            <person name="Chang Y."/>
            <person name="Huang F."/>
            <person name="Chen Y."/>
            <person name="Hong S."/>
            <person name="Mi L."/>
            <person name="Sun Q."/>
            <person name="Zhang L."/>
            <person name="Zhou B."/>
            <person name="Peng R."/>
            <person name="Zhang X."/>
            <person name="Liu F."/>
        </authorList>
    </citation>
    <scope>NUCLEOTIDE SEQUENCE [LARGE SCALE GENOMIC DNA]</scope>
    <source>
        <strain evidence="3">cv. PA1801</strain>
    </source>
</reference>
<protein>
    <submittedName>
        <fullName evidence="2">Protein MCM10</fullName>
    </submittedName>
</protein>
<organism evidence="2 3">
    <name type="scientific">Gossypium australe</name>
    <dbReference type="NCBI Taxonomy" id="47621"/>
    <lineage>
        <taxon>Eukaryota</taxon>
        <taxon>Viridiplantae</taxon>
        <taxon>Streptophyta</taxon>
        <taxon>Embryophyta</taxon>
        <taxon>Tracheophyta</taxon>
        <taxon>Spermatophyta</taxon>
        <taxon>Magnoliopsida</taxon>
        <taxon>eudicotyledons</taxon>
        <taxon>Gunneridae</taxon>
        <taxon>Pentapetalae</taxon>
        <taxon>rosids</taxon>
        <taxon>malvids</taxon>
        <taxon>Malvales</taxon>
        <taxon>Malvaceae</taxon>
        <taxon>Malvoideae</taxon>
        <taxon>Gossypium</taxon>
    </lineage>
</organism>
<evidence type="ECO:0000313" key="3">
    <source>
        <dbReference type="Proteomes" id="UP000325315"/>
    </source>
</evidence>
<dbReference type="EMBL" id="SMMG02000009">
    <property type="protein sequence ID" value="KAA3462023.1"/>
    <property type="molecule type" value="Genomic_DNA"/>
</dbReference>
<feature type="domain" description="Retrotransposon gag" evidence="1">
    <location>
        <begin position="147"/>
        <end position="208"/>
    </location>
</feature>
<dbReference type="Proteomes" id="UP000325315">
    <property type="component" value="Unassembled WGS sequence"/>
</dbReference>
<dbReference type="AlphaFoldDB" id="A0A5B6UWY0"/>